<evidence type="ECO:0000313" key="2">
    <source>
        <dbReference type="EMBL" id="SCU94339.1"/>
    </source>
</evidence>
<dbReference type="EMBL" id="LT598457">
    <property type="protein sequence ID" value="SCU94339.1"/>
    <property type="molecule type" value="Genomic_DNA"/>
</dbReference>
<dbReference type="Proteomes" id="UP000190274">
    <property type="component" value="Chromosome G"/>
</dbReference>
<reference evidence="3" key="1">
    <citation type="submission" date="2016-03" db="EMBL/GenBank/DDBJ databases">
        <authorList>
            <person name="Devillers H."/>
        </authorList>
    </citation>
    <scope>NUCLEOTIDE SEQUENCE [LARGE SCALE GENOMIC DNA]</scope>
</reference>
<evidence type="ECO:0000256" key="1">
    <source>
        <dbReference type="SAM" id="Phobius"/>
    </source>
</evidence>
<dbReference type="AlphaFoldDB" id="A0A1G4JTU0"/>
<keyword evidence="1" id="KW-0812">Transmembrane</keyword>
<gene>
    <name evidence="2" type="ORF">LADA_0G07954G</name>
</gene>
<dbReference type="OrthoDB" id="4032961at2759"/>
<accession>A0A1G4JTU0</accession>
<feature type="transmembrane region" description="Helical" evidence="1">
    <location>
        <begin position="22"/>
        <end position="41"/>
    </location>
</feature>
<name>A0A1G4JTU0_9SACH</name>
<sequence length="80" mass="8876">MSDLGRVGNFSRVAGVRHVKSGLLGFVVGISLASILAVQIVDRTRKEMDWADSVSELSRSVRKLELHVKELERRSSNTKP</sequence>
<evidence type="ECO:0000313" key="3">
    <source>
        <dbReference type="Proteomes" id="UP000190274"/>
    </source>
</evidence>
<keyword evidence="1" id="KW-1133">Transmembrane helix</keyword>
<organism evidence="2 3">
    <name type="scientific">Lachancea dasiensis</name>
    <dbReference type="NCBI Taxonomy" id="1072105"/>
    <lineage>
        <taxon>Eukaryota</taxon>
        <taxon>Fungi</taxon>
        <taxon>Dikarya</taxon>
        <taxon>Ascomycota</taxon>
        <taxon>Saccharomycotina</taxon>
        <taxon>Saccharomycetes</taxon>
        <taxon>Saccharomycetales</taxon>
        <taxon>Saccharomycetaceae</taxon>
        <taxon>Lachancea</taxon>
    </lineage>
</organism>
<proteinExistence type="predicted"/>
<protein>
    <submittedName>
        <fullName evidence="2">LADA_0G07954g1_1</fullName>
    </submittedName>
</protein>
<keyword evidence="3" id="KW-1185">Reference proteome</keyword>
<keyword evidence="1" id="KW-0472">Membrane</keyword>